<evidence type="ECO:0000313" key="2">
    <source>
        <dbReference type="Proteomes" id="UP000251853"/>
    </source>
</evidence>
<proteinExistence type="predicted"/>
<evidence type="ECO:0000313" key="1">
    <source>
        <dbReference type="EMBL" id="SQB14911.1"/>
    </source>
</evidence>
<dbReference type="AlphaFoldDB" id="A0A2X2UMV9"/>
<protein>
    <submittedName>
        <fullName evidence="1">Uncharacterized protein</fullName>
    </submittedName>
</protein>
<gene>
    <name evidence="1" type="ORF">NCTC11224_03965</name>
</gene>
<reference evidence="1 2" key="1">
    <citation type="submission" date="2018-06" db="EMBL/GenBank/DDBJ databases">
        <authorList>
            <consortium name="Pathogen Informatics"/>
            <person name="Doyle S."/>
        </authorList>
    </citation>
    <scope>NUCLEOTIDE SEQUENCE [LARGE SCALE GENOMIC DNA]</scope>
    <source>
        <strain evidence="1 2">NCTC11224</strain>
    </source>
</reference>
<sequence>MDVDMGSQTPKIRTASRMAAGGHAIGSVVGQQVFGQAAFKVKAAAAVQKGW</sequence>
<keyword evidence="2" id="KW-1185">Reference proteome</keyword>
<name>A0A2X2UMV9_9FIRM</name>
<accession>A0A2X2UMV9</accession>
<organism evidence="1 2">
    <name type="scientific">Enterocloster clostridioformis</name>
    <dbReference type="NCBI Taxonomy" id="1531"/>
    <lineage>
        <taxon>Bacteria</taxon>
        <taxon>Bacillati</taxon>
        <taxon>Bacillota</taxon>
        <taxon>Clostridia</taxon>
        <taxon>Lachnospirales</taxon>
        <taxon>Lachnospiraceae</taxon>
        <taxon>Enterocloster</taxon>
    </lineage>
</organism>
<dbReference type="EMBL" id="UAVW01000016">
    <property type="protein sequence ID" value="SQB14911.1"/>
    <property type="molecule type" value="Genomic_DNA"/>
</dbReference>
<dbReference type="Proteomes" id="UP000251853">
    <property type="component" value="Unassembled WGS sequence"/>
</dbReference>